<dbReference type="Proteomes" id="UP000541770">
    <property type="component" value="Unassembled WGS sequence"/>
</dbReference>
<protein>
    <submittedName>
        <fullName evidence="1">Uncharacterized protein</fullName>
    </submittedName>
</protein>
<name>A0A7W2K067_9PSED</name>
<dbReference type="RefSeq" id="WP_182325149.1">
    <property type="nucleotide sequence ID" value="NZ_JACGDE010000030.1"/>
</dbReference>
<organism evidence="1 2">
    <name type="scientific">Pseudomonas mosselii</name>
    <dbReference type="NCBI Taxonomy" id="78327"/>
    <lineage>
        <taxon>Bacteria</taxon>
        <taxon>Pseudomonadati</taxon>
        <taxon>Pseudomonadota</taxon>
        <taxon>Gammaproteobacteria</taxon>
        <taxon>Pseudomonadales</taxon>
        <taxon>Pseudomonadaceae</taxon>
        <taxon>Pseudomonas</taxon>
    </lineage>
</organism>
<dbReference type="AlphaFoldDB" id="A0A7W2K067"/>
<sequence>MGGDDYVIDEARGKAWGSQSEAIAWYQAELARLEAKLGDAWDAGYCYRDMHGSSSEDYKANEEFVASVLADRK</sequence>
<proteinExistence type="predicted"/>
<accession>A0A7W2K067</accession>
<evidence type="ECO:0000313" key="2">
    <source>
        <dbReference type="Proteomes" id="UP000541770"/>
    </source>
</evidence>
<dbReference type="EMBL" id="JACGDE010000030">
    <property type="protein sequence ID" value="MBA6068393.1"/>
    <property type="molecule type" value="Genomic_DNA"/>
</dbReference>
<gene>
    <name evidence="1" type="ORF">H4C75_27015</name>
</gene>
<reference evidence="1 2" key="1">
    <citation type="submission" date="2020-07" db="EMBL/GenBank/DDBJ databases">
        <title>Diversity of carbapenemase encoding genes among Pseudomonas putida group clinical isolates in a tertiary Brazilian hospital.</title>
        <authorList>
            <person name="Alberto-Lei F."/>
            <person name="Nodari C.S."/>
            <person name="Streling A.P."/>
            <person name="Paulino J.T."/>
            <person name="Bessa-Neto F.O."/>
            <person name="Cayo R."/>
            <person name="Gales A.C."/>
        </authorList>
    </citation>
    <scope>NUCLEOTIDE SEQUENCE [LARGE SCALE GENOMIC DNA]</scope>
    <source>
        <strain evidence="1 2">14802</strain>
    </source>
</reference>
<evidence type="ECO:0000313" key="1">
    <source>
        <dbReference type="EMBL" id="MBA6068393.1"/>
    </source>
</evidence>
<comment type="caution">
    <text evidence="1">The sequence shown here is derived from an EMBL/GenBank/DDBJ whole genome shotgun (WGS) entry which is preliminary data.</text>
</comment>